<evidence type="ECO:0000313" key="1">
    <source>
        <dbReference type="EMBL" id="CCG87101.1"/>
    </source>
</evidence>
<protein>
    <submittedName>
        <fullName evidence="1">Uncharacterized protein</fullName>
    </submittedName>
</protein>
<gene>
    <name evidence="1" type="ORF">EPIR_1736</name>
</gene>
<sequence>MNKTVCTVMHDGFQIIGRIAIGFTLQTSLLATL</sequence>
<comment type="caution">
    <text evidence="1">The sequence shown here is derived from an EMBL/GenBank/DDBJ whole genome shotgun (WGS) entry which is preliminary data.</text>
</comment>
<reference evidence="1 2" key="1">
    <citation type="journal article" date="2013" name="Syst. Appl. Microbiol.">
        <title>Phylogenetic position and virulence apparatus of the pear flower necrosis pathogen Erwinia piriflorinigrans CFBP 5888T as assessed by comparative genomics.</title>
        <authorList>
            <person name="Smits T.H."/>
            <person name="Rezzonico F."/>
            <person name="Lopez M.M."/>
            <person name="Blom J."/>
            <person name="Goesmann A."/>
            <person name="Frey J.E."/>
            <person name="Duffy B."/>
        </authorList>
    </citation>
    <scope>NUCLEOTIDE SEQUENCE [LARGE SCALE GENOMIC DNA]</scope>
    <source>
        <strain evidence="2">CFBP5888</strain>
    </source>
</reference>
<name>V5Z7T6_9GAMM</name>
<dbReference type="EMBL" id="CAHS01000015">
    <property type="protein sequence ID" value="CCG87101.1"/>
    <property type="molecule type" value="Genomic_DNA"/>
</dbReference>
<organism evidence="1 2">
    <name type="scientific">Erwinia piriflorinigrans CFBP 5888</name>
    <dbReference type="NCBI Taxonomy" id="1161919"/>
    <lineage>
        <taxon>Bacteria</taxon>
        <taxon>Pseudomonadati</taxon>
        <taxon>Pseudomonadota</taxon>
        <taxon>Gammaproteobacteria</taxon>
        <taxon>Enterobacterales</taxon>
        <taxon>Erwiniaceae</taxon>
        <taxon>Erwinia</taxon>
    </lineage>
</organism>
<proteinExistence type="predicted"/>
<dbReference type="AlphaFoldDB" id="V5Z7T6"/>
<evidence type="ECO:0000313" key="2">
    <source>
        <dbReference type="Proteomes" id="UP000018217"/>
    </source>
</evidence>
<keyword evidence="2" id="KW-1185">Reference proteome</keyword>
<dbReference type="Proteomes" id="UP000018217">
    <property type="component" value="Unassembled WGS sequence"/>
</dbReference>
<accession>V5Z7T6</accession>